<dbReference type="AlphaFoldDB" id="A0A6M1RP11"/>
<reference evidence="2 3" key="1">
    <citation type="submission" date="2020-02" db="EMBL/GenBank/DDBJ databases">
        <title>Genome sequence of the type strain CCBAU10050 of Rhizobium daejeonense.</title>
        <authorList>
            <person name="Gao J."/>
            <person name="Sun J."/>
        </authorList>
    </citation>
    <scope>NUCLEOTIDE SEQUENCE [LARGE SCALE GENOMIC DNA]</scope>
    <source>
        <strain evidence="2 3">CCBAU10050</strain>
    </source>
</reference>
<organism evidence="2 3">
    <name type="scientific">Rhizobium daejeonense</name>
    <dbReference type="NCBI Taxonomy" id="240521"/>
    <lineage>
        <taxon>Bacteria</taxon>
        <taxon>Pseudomonadati</taxon>
        <taxon>Pseudomonadota</taxon>
        <taxon>Alphaproteobacteria</taxon>
        <taxon>Hyphomicrobiales</taxon>
        <taxon>Rhizobiaceae</taxon>
        <taxon>Rhizobium/Agrobacterium group</taxon>
        <taxon>Rhizobium</taxon>
    </lineage>
</organism>
<gene>
    <name evidence="2" type="ORF">G6N76_06480</name>
</gene>
<name>A0A6M1RP11_9HYPH</name>
<dbReference type="RefSeq" id="WP_099057200.1">
    <property type="nucleotide sequence ID" value="NZ_CP048427.1"/>
</dbReference>
<keyword evidence="1" id="KW-0472">Membrane</keyword>
<proteinExistence type="predicted"/>
<evidence type="ECO:0000313" key="2">
    <source>
        <dbReference type="EMBL" id="NGO63314.1"/>
    </source>
</evidence>
<evidence type="ECO:0000313" key="3">
    <source>
        <dbReference type="Proteomes" id="UP000477849"/>
    </source>
</evidence>
<feature type="transmembrane region" description="Helical" evidence="1">
    <location>
        <begin position="44"/>
        <end position="66"/>
    </location>
</feature>
<accession>A0A6M1RP11</accession>
<comment type="caution">
    <text evidence="2">The sequence shown here is derived from an EMBL/GenBank/DDBJ whole genome shotgun (WGS) entry which is preliminary data.</text>
</comment>
<evidence type="ECO:0000256" key="1">
    <source>
        <dbReference type="SAM" id="Phobius"/>
    </source>
</evidence>
<dbReference type="EMBL" id="JAAKZH010000002">
    <property type="protein sequence ID" value="NGO63314.1"/>
    <property type="molecule type" value="Genomic_DNA"/>
</dbReference>
<dbReference type="Proteomes" id="UP000477849">
    <property type="component" value="Unassembled WGS sequence"/>
</dbReference>
<protein>
    <submittedName>
        <fullName evidence="2">Uncharacterized protein</fullName>
    </submittedName>
</protein>
<feature type="transmembrane region" description="Helical" evidence="1">
    <location>
        <begin position="7"/>
        <end position="24"/>
    </location>
</feature>
<sequence>MEHIRQLLTIVGSLIIVVGAAWVAHGTHMVSLPGTDFMPKDSVWTVNGSLVAIFGLIVLVGARFLLPRDHEPSA</sequence>
<keyword evidence="1" id="KW-0812">Transmembrane</keyword>
<keyword evidence="1" id="KW-1133">Transmembrane helix</keyword>
<keyword evidence="3" id="KW-1185">Reference proteome</keyword>